<keyword evidence="2" id="KW-1185">Reference proteome</keyword>
<dbReference type="EMBL" id="PJMW01000003">
    <property type="protein sequence ID" value="PKV76787.1"/>
    <property type="molecule type" value="Genomic_DNA"/>
</dbReference>
<dbReference type="RefSeq" id="WP_143876230.1">
    <property type="nucleotide sequence ID" value="NZ_PJMW01000003.1"/>
</dbReference>
<name>A0A2N3V575_9NOCA</name>
<accession>A0A2N3V575</accession>
<proteinExistence type="predicted"/>
<dbReference type="Proteomes" id="UP000233766">
    <property type="component" value="Unassembled WGS sequence"/>
</dbReference>
<evidence type="ECO:0000313" key="1">
    <source>
        <dbReference type="EMBL" id="PKV76787.1"/>
    </source>
</evidence>
<gene>
    <name evidence="1" type="ORF">ATK86_7190</name>
</gene>
<sequence>MRRSATLTDVERLVLDVLTPGGLLTLETLARRTGRPVRDVRRATDGLLTKNLAWANHRGQWSTRG</sequence>
<dbReference type="AlphaFoldDB" id="A0A2N3V575"/>
<protein>
    <recommendedName>
        <fullName evidence="3">IclR-like helix-turn-helix domain-containing protein</fullName>
    </recommendedName>
</protein>
<organism evidence="1 2">
    <name type="scientific">Nocardia fluminea</name>
    <dbReference type="NCBI Taxonomy" id="134984"/>
    <lineage>
        <taxon>Bacteria</taxon>
        <taxon>Bacillati</taxon>
        <taxon>Actinomycetota</taxon>
        <taxon>Actinomycetes</taxon>
        <taxon>Mycobacteriales</taxon>
        <taxon>Nocardiaceae</taxon>
        <taxon>Nocardia</taxon>
    </lineage>
</organism>
<reference evidence="1 2" key="1">
    <citation type="submission" date="2017-12" db="EMBL/GenBank/DDBJ databases">
        <title>Sequencing the genomes of 1000 Actinobacteria strains.</title>
        <authorList>
            <person name="Klenk H.-P."/>
        </authorList>
    </citation>
    <scope>NUCLEOTIDE SEQUENCE [LARGE SCALE GENOMIC DNA]</scope>
    <source>
        <strain evidence="1 2">DSM 44489</strain>
    </source>
</reference>
<evidence type="ECO:0008006" key="3">
    <source>
        <dbReference type="Google" id="ProtNLM"/>
    </source>
</evidence>
<comment type="caution">
    <text evidence="1">The sequence shown here is derived from an EMBL/GenBank/DDBJ whole genome shotgun (WGS) entry which is preliminary data.</text>
</comment>
<evidence type="ECO:0000313" key="2">
    <source>
        <dbReference type="Proteomes" id="UP000233766"/>
    </source>
</evidence>